<dbReference type="Gene3D" id="2.10.109.10">
    <property type="entry name" value="Umud Fragment, subunit A"/>
    <property type="match status" value="1"/>
</dbReference>
<evidence type="ECO:0000313" key="1">
    <source>
        <dbReference type="EMBL" id="GGI74317.1"/>
    </source>
</evidence>
<name>A0AAV4K4H6_9DEIO</name>
<reference evidence="1" key="2">
    <citation type="journal article" date="2014" name="Int. J. Syst. Evol. Microbiol.">
        <title>Complete genome sequence of Corynebacterium casei LMG S-19264T (=DSM 44701T), isolated from a smear-ripened cheese.</title>
        <authorList>
            <consortium name="US DOE Joint Genome Institute (JGI-PGF)"/>
            <person name="Walter F."/>
            <person name="Albersmeier A."/>
            <person name="Kalinowski J."/>
            <person name="Ruckert C."/>
        </authorList>
    </citation>
    <scope>NUCLEOTIDE SEQUENCE</scope>
    <source>
        <strain evidence="1">CGMCC 1.8885</strain>
    </source>
</reference>
<reference evidence="3" key="3">
    <citation type="journal article" date="2019" name="Int. J. Syst. Evol. Microbiol.">
        <title>The Global Catalogue of Microorganisms (GCM) 10K type strain sequencing project: providing services to taxonomists for standard genome sequencing and annotation.</title>
        <authorList>
            <consortium name="The Broad Institute Genomics Platform"/>
            <consortium name="The Broad Institute Genome Sequencing Center for Infectious Disease"/>
            <person name="Wu L."/>
            <person name="Ma J."/>
        </authorList>
    </citation>
    <scope>NUCLEOTIDE SEQUENCE [LARGE SCALE GENOMIC DNA]</scope>
    <source>
        <strain evidence="3">CGMCC 1.8884</strain>
    </source>
</reference>
<evidence type="ECO:0000313" key="3">
    <source>
        <dbReference type="Proteomes" id="UP000630135"/>
    </source>
</evidence>
<dbReference type="Proteomes" id="UP000652720">
    <property type="component" value="Unassembled WGS sequence"/>
</dbReference>
<dbReference type="Proteomes" id="UP000630135">
    <property type="component" value="Unassembled WGS sequence"/>
</dbReference>
<reference evidence="1" key="4">
    <citation type="submission" date="2023-08" db="EMBL/GenBank/DDBJ databases">
        <authorList>
            <person name="Sun Q."/>
            <person name="Zhou Y."/>
        </authorList>
    </citation>
    <scope>NUCLEOTIDE SEQUENCE</scope>
    <source>
        <strain evidence="2">CGMCC 1.8884</strain>
        <strain evidence="1">CGMCC 1.8885</strain>
    </source>
</reference>
<protein>
    <recommendedName>
        <fullName evidence="5">Peptidase S24/S26A/S26B/S26C domain-containing protein</fullName>
    </recommendedName>
</protein>
<evidence type="ECO:0008006" key="5">
    <source>
        <dbReference type="Google" id="ProtNLM"/>
    </source>
</evidence>
<comment type="caution">
    <text evidence="1">The sequence shown here is derived from an EMBL/GenBank/DDBJ whole genome shotgun (WGS) entry which is preliminary data.</text>
</comment>
<dbReference type="AlphaFoldDB" id="A0AAV4K4H6"/>
<proteinExistence type="predicted"/>
<dbReference type="EMBL" id="BMMA01000003">
    <property type="protein sequence ID" value="GGI74317.1"/>
    <property type="molecule type" value="Genomic_DNA"/>
</dbReference>
<organism evidence="1 4">
    <name type="scientific">Deinococcus wulumuqiensis</name>
    <dbReference type="NCBI Taxonomy" id="980427"/>
    <lineage>
        <taxon>Bacteria</taxon>
        <taxon>Thermotogati</taxon>
        <taxon>Deinococcota</taxon>
        <taxon>Deinococci</taxon>
        <taxon>Deinococcales</taxon>
        <taxon>Deinococcaceae</taxon>
        <taxon>Deinococcus</taxon>
    </lineage>
</organism>
<accession>A0AAV4K4H6</accession>
<gene>
    <name evidence="2" type="ORF">GCM10008021_15110</name>
    <name evidence="1" type="ORF">GCM10010914_05460</name>
</gene>
<keyword evidence="3" id="KW-1185">Reference proteome</keyword>
<reference evidence="2" key="1">
    <citation type="journal article" date="2014" name="Int. J. Syst. Evol. Microbiol.">
        <title>Complete genome of a new Firmicutes species belonging to the dominant human colonic microbiota ('Ruminococcus bicirculans') reveals two chromosomes and a selective capacity to utilize plant glucans.</title>
        <authorList>
            <consortium name="NISC Comparative Sequencing Program"/>
            <person name="Wegmann U."/>
            <person name="Louis P."/>
            <person name="Goesmann A."/>
            <person name="Henrissat B."/>
            <person name="Duncan S.H."/>
            <person name="Flint H.J."/>
        </authorList>
    </citation>
    <scope>NUCLEOTIDE SEQUENCE</scope>
    <source>
        <strain evidence="2">CGMCC 1.8884</strain>
    </source>
</reference>
<sequence length="249" mass="28594">MQVSVNTYRELEEFEQGLENEQKLRDRLLAERKKLPFKEDVHGKIMTPSYAAAIAHIFKMDIEELLNQLHLEPEEELEIDPDEIIDEGHQPSADHGGRYVPLAPQHAIHSHESLNLRTSKANDEAEQLSLGLLRLPPDMDIGSGSFAYVWTDEFENSRDALNMGELVFIDDSSPKSPLEEGAIYVIKDRGEVLLRRAAKNGKKWYLTSDHWNARQLSATERDSRVYGRVYRYSELMRQHLQKGGPQKSK</sequence>
<evidence type="ECO:0000313" key="2">
    <source>
        <dbReference type="EMBL" id="GGP29860.1"/>
    </source>
</evidence>
<evidence type="ECO:0000313" key="4">
    <source>
        <dbReference type="Proteomes" id="UP000652720"/>
    </source>
</evidence>
<dbReference type="EMBL" id="BMLZ01000016">
    <property type="protein sequence ID" value="GGP29860.1"/>
    <property type="molecule type" value="Genomic_DNA"/>
</dbReference>